<keyword evidence="2" id="KW-1185">Reference proteome</keyword>
<evidence type="ECO:0008006" key="3">
    <source>
        <dbReference type="Google" id="ProtNLM"/>
    </source>
</evidence>
<dbReference type="EMBL" id="FZPD01000004">
    <property type="protein sequence ID" value="SNT17848.1"/>
    <property type="molecule type" value="Genomic_DNA"/>
</dbReference>
<reference evidence="1 2" key="1">
    <citation type="submission" date="2017-06" db="EMBL/GenBank/DDBJ databases">
        <authorList>
            <person name="Kim H.J."/>
            <person name="Triplett B.A."/>
        </authorList>
    </citation>
    <scope>NUCLEOTIDE SEQUENCE [LARGE SCALE GENOMIC DNA]</scope>
    <source>
        <strain evidence="1 2">DSM 19307</strain>
    </source>
</reference>
<evidence type="ECO:0000313" key="1">
    <source>
        <dbReference type="EMBL" id="SNT17848.1"/>
    </source>
</evidence>
<dbReference type="PROSITE" id="PS51257">
    <property type="entry name" value="PROKAR_LIPOPROTEIN"/>
    <property type="match status" value="1"/>
</dbReference>
<dbReference type="Pfam" id="PF11322">
    <property type="entry name" value="DUF3124"/>
    <property type="match status" value="1"/>
</dbReference>
<organism evidence="1 2">
    <name type="scientific">Ekhidna lutea</name>
    <dbReference type="NCBI Taxonomy" id="447679"/>
    <lineage>
        <taxon>Bacteria</taxon>
        <taxon>Pseudomonadati</taxon>
        <taxon>Bacteroidota</taxon>
        <taxon>Cytophagia</taxon>
        <taxon>Cytophagales</taxon>
        <taxon>Reichenbachiellaceae</taxon>
        <taxon>Ekhidna</taxon>
    </lineage>
</organism>
<gene>
    <name evidence="1" type="ORF">SAMN05421640_2682</name>
</gene>
<dbReference type="InterPro" id="IPR021471">
    <property type="entry name" value="DUF3124"/>
</dbReference>
<accession>A0A239KJF5</accession>
<sequence>MTLRMRFFLIYLILVLGSCNEKVTNKDIIPPLGVSDWENRLVTQSNLDSLSSGQTYLSVYSEIYINTEKERIPLGATISIKNPNRNDTIFLTSAEYFETSGKLVRNYVKSPIYVAPMETIEIVIERLDKEGGSGANFLFDWRKEKQIFDPIFECLMLSSIGNRSFSFSTHGHNLVTDIP</sequence>
<proteinExistence type="predicted"/>
<name>A0A239KJF5_EKHLU</name>
<dbReference type="OrthoDB" id="283474at2"/>
<evidence type="ECO:0000313" key="2">
    <source>
        <dbReference type="Proteomes" id="UP000198393"/>
    </source>
</evidence>
<dbReference type="AlphaFoldDB" id="A0A239KJF5"/>
<dbReference type="Proteomes" id="UP000198393">
    <property type="component" value="Unassembled WGS sequence"/>
</dbReference>
<protein>
    <recommendedName>
        <fullName evidence="3">DUF3124 domain-containing protein</fullName>
    </recommendedName>
</protein>